<dbReference type="Proteomes" id="UP000214588">
    <property type="component" value="Unassembled WGS sequence"/>
</dbReference>
<organism evidence="3 4">
    <name type="scientific">Natranaerobius trueperi</name>
    <dbReference type="NCBI Taxonomy" id="759412"/>
    <lineage>
        <taxon>Bacteria</taxon>
        <taxon>Bacillati</taxon>
        <taxon>Bacillota</taxon>
        <taxon>Clostridia</taxon>
        <taxon>Natranaerobiales</taxon>
        <taxon>Natranaerobiaceae</taxon>
        <taxon>Natranaerobius</taxon>
    </lineage>
</organism>
<protein>
    <submittedName>
        <fullName evidence="3">Disulfide reductase</fullName>
    </submittedName>
</protein>
<reference evidence="3 4" key="1">
    <citation type="submission" date="2017-06" db="EMBL/GenBank/DDBJ databases">
        <title>Draft Genome Sequence of Natranaerobius trueperi halophilic, alkalithermophilic bacteria from soda lakes.</title>
        <authorList>
            <person name="Zhao B."/>
        </authorList>
    </citation>
    <scope>NUCLEOTIDE SEQUENCE [LARGE SCALE GENOMIC DNA]</scope>
    <source>
        <strain evidence="3 4">DSM 18760</strain>
    </source>
</reference>
<keyword evidence="4" id="KW-1185">Reference proteome</keyword>
<dbReference type="InterPro" id="IPR051278">
    <property type="entry name" value="HdrB/HdrD_reductase"/>
</dbReference>
<evidence type="ECO:0000313" key="3">
    <source>
        <dbReference type="EMBL" id="OWZ84346.1"/>
    </source>
</evidence>
<keyword evidence="1" id="KW-0560">Oxidoreductase</keyword>
<evidence type="ECO:0000256" key="1">
    <source>
        <dbReference type="ARBA" id="ARBA00023002"/>
    </source>
</evidence>
<evidence type="ECO:0000313" key="4">
    <source>
        <dbReference type="Proteomes" id="UP000214588"/>
    </source>
</evidence>
<accession>A0A226BZC7</accession>
<dbReference type="AlphaFoldDB" id="A0A226BZC7"/>
<dbReference type="Gene3D" id="1.20.1050.140">
    <property type="match status" value="1"/>
</dbReference>
<dbReference type="PANTHER" id="PTHR42947">
    <property type="entry name" value="COB--COM HETERODISULFIDE REDUCTASE SUBUNIT B 1"/>
    <property type="match status" value="1"/>
</dbReference>
<evidence type="ECO:0000259" key="2">
    <source>
        <dbReference type="Pfam" id="PF02754"/>
    </source>
</evidence>
<feature type="domain" description="Cysteine-rich" evidence="2">
    <location>
        <begin position="146"/>
        <end position="234"/>
    </location>
</feature>
<proteinExistence type="predicted"/>
<dbReference type="GO" id="GO:0016491">
    <property type="term" value="F:oxidoreductase activity"/>
    <property type="evidence" value="ECO:0007669"/>
    <property type="project" value="UniProtKB-KW"/>
</dbReference>
<dbReference type="InterPro" id="IPR004017">
    <property type="entry name" value="Cys_rich_dom"/>
</dbReference>
<dbReference type="Pfam" id="PF02754">
    <property type="entry name" value="CCG"/>
    <property type="match status" value="2"/>
</dbReference>
<name>A0A226BZC7_9FIRM</name>
<dbReference type="EMBL" id="NIQC01000005">
    <property type="protein sequence ID" value="OWZ84346.1"/>
    <property type="molecule type" value="Genomic_DNA"/>
</dbReference>
<comment type="caution">
    <text evidence="3">The sequence shown here is derived from an EMBL/GenBank/DDBJ whole genome shotgun (WGS) entry which is preliminary data.</text>
</comment>
<dbReference type="PANTHER" id="PTHR42947:SF1">
    <property type="entry name" value="COB--COM HETERODISULFIDE REDUCTASE SUBUNIT B 1"/>
    <property type="match status" value="1"/>
</dbReference>
<sequence length="274" mass="31071">MLGYYPGCTVRAHQNDKFEQESLKILELLGVSVEELSEWECCGAIYPLTSDEYMPLLSSVRALKKTEEENKDGLLTLCSACYHVLKRVNNRMNQDEEAKKRVENYLEEEYEGTTKVYHLIEVLRDHVGYDQLKEQVIKPLEGEKIASYYGCLFLRPESELGLLDAENPTLMDEILESLGAETVNYPYRTDCCGAYHVSQQEDVSNNASQKIILAAKKAGATELVTACPLCKHNLEYCQKDLQEDEKITINYITNPIIRALGGNEQLKDLTNLAN</sequence>
<gene>
    <name evidence="3" type="ORF">CDO51_03525</name>
</gene>
<feature type="domain" description="Cysteine-rich" evidence="2">
    <location>
        <begin position="3"/>
        <end position="86"/>
    </location>
</feature>